<evidence type="ECO:0000256" key="1">
    <source>
        <dbReference type="SAM" id="MobiDB-lite"/>
    </source>
</evidence>
<dbReference type="PANTHER" id="PTHR13452:SF10">
    <property type="entry name" value="THUMP DOMAIN-CONTAINING PROTEIN 1"/>
    <property type="match status" value="1"/>
</dbReference>
<evidence type="ECO:0000313" key="3">
    <source>
        <dbReference type="EMBL" id="EPY33534.1"/>
    </source>
</evidence>
<name>S9UXQ3_9TRYP</name>
<dbReference type="EMBL" id="ATMH01004377">
    <property type="protein sequence ID" value="EPY29644.1"/>
    <property type="molecule type" value="Genomic_DNA"/>
</dbReference>
<dbReference type="OrthoDB" id="277550at2759"/>
<dbReference type="GO" id="GO:0006400">
    <property type="term" value="P:tRNA modification"/>
    <property type="evidence" value="ECO:0007669"/>
    <property type="project" value="InterPro"/>
</dbReference>
<feature type="compositionally biased region" description="Acidic residues" evidence="1">
    <location>
        <begin position="156"/>
        <end position="169"/>
    </location>
</feature>
<reference evidence="3 4" key="1">
    <citation type="journal article" date="2013" name="PLoS ONE">
        <title>Predicting the Proteins of Angomonas deanei, Strigomonas culicis and Their Respective Endosymbionts Reveals New Aspects of the Trypanosomatidae Family.</title>
        <authorList>
            <person name="Motta M.C."/>
            <person name="Martins A.C."/>
            <person name="de Souza S.S."/>
            <person name="Catta-Preta C.M."/>
            <person name="Silva R."/>
            <person name="Klein C.C."/>
            <person name="de Almeida L.G."/>
            <person name="de Lima Cunha O."/>
            <person name="Ciapina L.P."/>
            <person name="Brocchi M."/>
            <person name="Colabardini A.C."/>
            <person name="de Araujo Lima B."/>
            <person name="Machado C.R."/>
            <person name="de Almeida Soares C.M."/>
            <person name="Probst C.M."/>
            <person name="de Menezes C.B."/>
            <person name="Thompson C.E."/>
            <person name="Bartholomeu D.C."/>
            <person name="Gradia D.F."/>
            <person name="Pavoni D.P."/>
            <person name="Grisard E.C."/>
            <person name="Fantinatti-Garboggini F."/>
            <person name="Marchini F.K."/>
            <person name="Rodrigues-Luiz G.F."/>
            <person name="Wagner G."/>
            <person name="Goldman G.H."/>
            <person name="Fietto J.L."/>
            <person name="Elias M.C."/>
            <person name="Goldman M.H."/>
            <person name="Sagot M.F."/>
            <person name="Pereira M."/>
            <person name="Stoco P.H."/>
            <person name="de Mendonca-Neto R.P."/>
            <person name="Teixeira S.M."/>
            <person name="Maciel T.E."/>
            <person name="de Oliveira Mendes T.A."/>
            <person name="Urmenyi T.P."/>
            <person name="de Souza W."/>
            <person name="Schenkman S."/>
            <person name="de Vasconcelos A.T."/>
        </authorList>
    </citation>
    <scope>NUCLEOTIDE SEQUENCE [LARGE SCALE GENOMIC DNA]</scope>
</reference>
<dbReference type="GO" id="GO:0003723">
    <property type="term" value="F:RNA binding"/>
    <property type="evidence" value="ECO:0007669"/>
    <property type="project" value="InterPro"/>
</dbReference>
<protein>
    <submittedName>
        <fullName evidence="3">Uncharacterized protein</fullName>
    </submittedName>
</protein>
<evidence type="ECO:0000313" key="4">
    <source>
        <dbReference type="Proteomes" id="UP000015354"/>
    </source>
</evidence>
<feature type="compositionally biased region" description="Basic and acidic residues" evidence="1">
    <location>
        <begin position="101"/>
        <end position="122"/>
    </location>
</feature>
<dbReference type="PANTHER" id="PTHR13452">
    <property type="entry name" value="THUMP DOMAIN CONTAINING PROTEIN 1-RELATED"/>
    <property type="match status" value="1"/>
</dbReference>
<reference evidence="3" key="2">
    <citation type="submission" date="2013-03" db="EMBL/GenBank/DDBJ databases">
        <authorList>
            <person name="Motta M.C.M."/>
            <person name="Martins A.C.A."/>
            <person name="Preta C.M.C.C."/>
            <person name="Silva R."/>
            <person name="de Souza S.S."/>
            <person name="Klein C.C."/>
            <person name="de Almeida L.G.P."/>
            <person name="Cunha O.L."/>
            <person name="Colabardini A.C."/>
            <person name="Lima B.A."/>
            <person name="Machado C.R."/>
            <person name="Soares C.M.A."/>
            <person name="de Menezes C.B.A."/>
            <person name="Bartolomeu D.C."/>
            <person name="Grisard E.C."/>
            <person name="Fantinatti-Garboggini F."/>
            <person name="Rodrigues-Luiz G.F."/>
            <person name="Wagner G."/>
            <person name="Goldman G.H."/>
            <person name="Fietto J.L.R."/>
            <person name="Ciapina L.P."/>
            <person name="Brocchi M."/>
            <person name="Elias M.C."/>
            <person name="Goldman M.H.S."/>
            <person name="Sagot M.-F."/>
            <person name="Pereira M."/>
            <person name="Stoco P.H."/>
            <person name="Teixeira S.M.R."/>
            <person name="de Mendonca-Neto R.P."/>
            <person name="Maciel T.E.F."/>
            <person name="Mendes T.A.O."/>
            <person name="Urmenyi T.P."/>
            <person name="Teixeira M.M.G."/>
            <person name="de Camargo E.F.P."/>
            <person name="de Sousa W."/>
            <person name="Schenkman S."/>
            <person name="de Vasconcelos A.T.R."/>
        </authorList>
    </citation>
    <scope>NUCLEOTIDE SEQUENCE</scope>
</reference>
<feature type="compositionally biased region" description="Basic residues" evidence="1">
    <location>
        <begin position="8"/>
        <end position="22"/>
    </location>
</feature>
<feature type="region of interest" description="Disordered" evidence="1">
    <location>
        <begin position="1"/>
        <end position="22"/>
    </location>
</feature>
<comment type="caution">
    <text evidence="3">The sequence shown here is derived from an EMBL/GenBank/DDBJ whole genome shotgun (WGS) entry which is preliminary data.</text>
</comment>
<gene>
    <name evidence="3" type="ORF">STCU_02170</name>
    <name evidence="2" type="ORF">STCU_04377</name>
</gene>
<dbReference type="EMBL" id="ATMH01002170">
    <property type="protein sequence ID" value="EPY33534.1"/>
    <property type="molecule type" value="Genomic_DNA"/>
</dbReference>
<organism evidence="3 4">
    <name type="scientific">Strigomonas culicis</name>
    <dbReference type="NCBI Taxonomy" id="28005"/>
    <lineage>
        <taxon>Eukaryota</taxon>
        <taxon>Discoba</taxon>
        <taxon>Euglenozoa</taxon>
        <taxon>Kinetoplastea</taxon>
        <taxon>Metakinetoplastina</taxon>
        <taxon>Trypanosomatida</taxon>
        <taxon>Trypanosomatidae</taxon>
        <taxon>Strigomonadinae</taxon>
        <taxon>Strigomonas</taxon>
    </lineage>
</organism>
<accession>S9UXQ3</accession>
<dbReference type="AlphaFoldDB" id="S9UXQ3"/>
<feature type="region of interest" description="Disordered" evidence="1">
    <location>
        <begin position="101"/>
        <end position="176"/>
    </location>
</feature>
<keyword evidence="4" id="KW-1185">Reference proteome</keyword>
<proteinExistence type="predicted"/>
<evidence type="ECO:0000313" key="2">
    <source>
        <dbReference type="EMBL" id="EPY29644.1"/>
    </source>
</evidence>
<dbReference type="InterPro" id="IPR040183">
    <property type="entry name" value="THUMPD1-like"/>
</dbReference>
<sequence length="455" mass="51267">MSSSSGPYKHKLHNKAANKSQRFHSHRYEHGQLLVPHQLRSQHTSLPPTDALYANEDYISGLLFSINPNEAFKAKKELVAYLAPIVEPYKKMYEALLKPEEGDAEAEHTGAEETKVEVEAPPRHPTSLSGLLAAELADDSHSHAQGGKKRSRAEAADDDDDDAGEEDEDRSAKRKPRNKWLAPLETNCKGYLLLRVPVVRPTVTCPYAYLNQDKKQEKGGEAEEEKDKTLLPPHTIVLNALISHINERLFRDYYTNKRFLLKYAFKYTPVEVTCCPTLSEIEMAVELLLPFHFPFLYPAKGGAEVGEVRADTHNFFTQQLPAPAVLAEEDAAPTKATPLKKPTPARRMEKITIHLNVKNNTSFENQHKKTLFGTIVDRMLPFDKFIYIPFAKLSHPSPDSIVHCLNIVVLHSTCLLSVSKNYYGSTRKEYNLHNMGTEMLSLHNMVSSPCENKDA</sequence>
<dbReference type="Proteomes" id="UP000015354">
    <property type="component" value="Unassembled WGS sequence"/>
</dbReference>